<evidence type="ECO:0000256" key="8">
    <source>
        <dbReference type="ARBA" id="ARBA00022898"/>
    </source>
</evidence>
<dbReference type="OrthoDB" id="9763107at2"/>
<dbReference type="CDD" id="cd01560">
    <property type="entry name" value="Thr-synth_2"/>
    <property type="match status" value="1"/>
</dbReference>
<keyword evidence="9" id="KW-0456">Lyase</keyword>
<dbReference type="FunFam" id="3.40.50.1100:FF:000022">
    <property type="entry name" value="Threonine synthase"/>
    <property type="match status" value="1"/>
</dbReference>
<dbReference type="InterPro" id="IPR029144">
    <property type="entry name" value="Thr_synth_N"/>
</dbReference>
<dbReference type="PANTHER" id="PTHR42690:SF1">
    <property type="entry name" value="THREONINE SYNTHASE-LIKE 2"/>
    <property type="match status" value="1"/>
</dbReference>
<dbReference type="SUPFAM" id="SSF53686">
    <property type="entry name" value="Tryptophan synthase beta subunit-like PLP-dependent enzymes"/>
    <property type="match status" value="1"/>
</dbReference>
<dbReference type="STRING" id="1121284.SAMN05660493_01074"/>
<comment type="pathway">
    <text evidence="2">Amino-acid biosynthesis; L-threonine biosynthesis; L-threonine from L-aspartate: step 5/5.</text>
</comment>
<dbReference type="Proteomes" id="UP000187261">
    <property type="component" value="Unassembled WGS sequence"/>
</dbReference>
<organism evidence="15 16">
    <name type="scientific">Epilithonimonas bovis DSM 19482</name>
    <dbReference type="NCBI Taxonomy" id="1121284"/>
    <lineage>
        <taxon>Bacteria</taxon>
        <taxon>Pseudomonadati</taxon>
        <taxon>Bacteroidota</taxon>
        <taxon>Flavobacteriia</taxon>
        <taxon>Flavobacteriales</taxon>
        <taxon>Weeksellaceae</taxon>
        <taxon>Chryseobacterium group</taxon>
        <taxon>Epilithonimonas</taxon>
    </lineage>
</organism>
<dbReference type="GO" id="GO:0030170">
    <property type="term" value="F:pyridoxal phosphate binding"/>
    <property type="evidence" value="ECO:0007669"/>
    <property type="project" value="InterPro"/>
</dbReference>
<keyword evidence="16" id="KW-1185">Reference proteome</keyword>
<evidence type="ECO:0000256" key="10">
    <source>
        <dbReference type="ARBA" id="ARBA00049144"/>
    </source>
</evidence>
<feature type="modified residue" description="N6-(pyridoxal phosphate)lysine" evidence="12">
    <location>
        <position position="106"/>
    </location>
</feature>
<dbReference type="AlphaFoldDB" id="A0A1U7PS51"/>
<evidence type="ECO:0000256" key="1">
    <source>
        <dbReference type="ARBA" id="ARBA00001933"/>
    </source>
</evidence>
<dbReference type="Pfam" id="PF14821">
    <property type="entry name" value="Thr_synth_N"/>
    <property type="match status" value="1"/>
</dbReference>
<dbReference type="NCBIfam" id="TIGR00260">
    <property type="entry name" value="thrC"/>
    <property type="match status" value="1"/>
</dbReference>
<feature type="domain" description="Threonine synthase N-terminal" evidence="14">
    <location>
        <begin position="2"/>
        <end position="77"/>
    </location>
</feature>
<dbReference type="Gene3D" id="3.40.50.1100">
    <property type="match status" value="2"/>
</dbReference>
<dbReference type="InterPro" id="IPR051166">
    <property type="entry name" value="Threonine_Synthase"/>
</dbReference>
<comment type="similarity">
    <text evidence="3">Belongs to the threonine synthase family.</text>
</comment>
<evidence type="ECO:0000256" key="2">
    <source>
        <dbReference type="ARBA" id="ARBA00004979"/>
    </source>
</evidence>
<sequence>MKYISTRQQEETNIKTAILKGLADDGGLFMPEYIPQLDSAFFEKLPNLTLQEIGFRVAREFLGESIPDENLKEIIDEVLNFEIPAVKISENIYSLELFHGPTMAFKDVGARFMARMMSYFSEGKPMKVIAATSGDTGSAVASGFYNVPGIEVYILYPKGKVSPLQEKQLTTWGGNIKALEIDGTFDDCQALAKQILSDEELNQKFTLTSANSINIARLIPQSFYYFWAFAQLQKLGKPIVFSVPSGNFGNLTAGLFAKKMGLPIHHFVASTNANDIVPNYLETGIYTAKSSVQTISNAMDVGNPSNFERMKSLFDNDVSEFKREIDSYSFSDEETKIAMRKVRNDFGYTLDPHGAVAYLGFQKYLEKNNEELIGVLLETAHPAKFVEVVENVLKETIEIPEKLAAFGRKDKLATLLPNDLSKIKEAIMSR</sequence>
<accession>A0A1U7PS51</accession>
<keyword evidence="8 12" id="KW-0663">Pyridoxal phosphate</keyword>
<evidence type="ECO:0000256" key="5">
    <source>
        <dbReference type="ARBA" id="ARBA00018679"/>
    </source>
</evidence>
<comment type="cofactor">
    <cofactor evidence="1 12">
        <name>pyridoxal 5'-phosphate</name>
        <dbReference type="ChEBI" id="CHEBI:597326"/>
    </cofactor>
</comment>
<dbReference type="Gene3D" id="3.90.1380.10">
    <property type="entry name" value="Threonine synthase, N-terminal domain"/>
    <property type="match status" value="1"/>
</dbReference>
<dbReference type="GO" id="GO:0009088">
    <property type="term" value="P:threonine biosynthetic process"/>
    <property type="evidence" value="ECO:0007669"/>
    <property type="project" value="UniProtKB-UniRule"/>
</dbReference>
<evidence type="ECO:0000256" key="7">
    <source>
        <dbReference type="ARBA" id="ARBA00022697"/>
    </source>
</evidence>
<gene>
    <name evidence="15" type="ORF">SAMN05660493_01074</name>
</gene>
<evidence type="ECO:0000256" key="9">
    <source>
        <dbReference type="ARBA" id="ARBA00023239"/>
    </source>
</evidence>
<dbReference type="EC" id="4.2.3.1" evidence="4 11"/>
<protein>
    <recommendedName>
        <fullName evidence="5 11">Threonine synthase</fullName>
        <ecNumber evidence="4 11">4.2.3.1</ecNumber>
    </recommendedName>
</protein>
<dbReference type="PROSITE" id="PS00165">
    <property type="entry name" value="DEHYDRATASE_SER_THR"/>
    <property type="match status" value="1"/>
</dbReference>
<comment type="catalytic activity">
    <reaction evidence="10">
        <text>O-phospho-L-homoserine + H2O = L-threonine + phosphate</text>
        <dbReference type="Rhea" id="RHEA:10840"/>
        <dbReference type="ChEBI" id="CHEBI:15377"/>
        <dbReference type="ChEBI" id="CHEBI:43474"/>
        <dbReference type="ChEBI" id="CHEBI:57590"/>
        <dbReference type="ChEBI" id="CHEBI:57926"/>
        <dbReference type="EC" id="4.2.3.1"/>
    </reaction>
</comment>
<dbReference type="GO" id="GO:0004795">
    <property type="term" value="F:threonine synthase activity"/>
    <property type="evidence" value="ECO:0007669"/>
    <property type="project" value="UniProtKB-UniRule"/>
</dbReference>
<dbReference type="InterPro" id="IPR004450">
    <property type="entry name" value="Thr_synthase-like"/>
</dbReference>
<dbReference type="InterPro" id="IPR001926">
    <property type="entry name" value="TrpB-like_PALP"/>
</dbReference>
<dbReference type="PANTHER" id="PTHR42690">
    <property type="entry name" value="THREONINE SYNTHASE FAMILY MEMBER"/>
    <property type="match status" value="1"/>
</dbReference>
<dbReference type="InterPro" id="IPR037158">
    <property type="entry name" value="Thr_synth_N_sf"/>
</dbReference>
<name>A0A1U7PS51_9FLAO</name>
<dbReference type="InterPro" id="IPR036052">
    <property type="entry name" value="TrpB-like_PALP_sf"/>
</dbReference>
<reference evidence="16" key="1">
    <citation type="submission" date="2016-10" db="EMBL/GenBank/DDBJ databases">
        <authorList>
            <person name="Varghese N."/>
            <person name="Submissions S."/>
        </authorList>
    </citation>
    <scope>NUCLEOTIDE SEQUENCE [LARGE SCALE GENOMIC DNA]</scope>
    <source>
        <strain evidence="16">DSM 19482</strain>
    </source>
</reference>
<dbReference type="InterPro" id="IPR000634">
    <property type="entry name" value="Ser/Thr_deHydtase_PyrdxlP-BS"/>
</dbReference>
<evidence type="ECO:0000256" key="12">
    <source>
        <dbReference type="PIRSR" id="PIRSR604450-51"/>
    </source>
</evidence>
<dbReference type="RefSeq" id="WP_076782444.1">
    <property type="nucleotide sequence ID" value="NZ_FTPU01000009.1"/>
</dbReference>
<feature type="domain" description="Tryptophan synthase beta chain-like PALP" evidence="13">
    <location>
        <begin position="95"/>
        <end position="366"/>
    </location>
</feature>
<evidence type="ECO:0000313" key="15">
    <source>
        <dbReference type="EMBL" id="SIT96396.1"/>
    </source>
</evidence>
<proteinExistence type="inferred from homology"/>
<dbReference type="Pfam" id="PF00291">
    <property type="entry name" value="PALP"/>
    <property type="match status" value="1"/>
</dbReference>
<evidence type="ECO:0000256" key="4">
    <source>
        <dbReference type="ARBA" id="ARBA00013028"/>
    </source>
</evidence>
<evidence type="ECO:0000259" key="14">
    <source>
        <dbReference type="Pfam" id="PF14821"/>
    </source>
</evidence>
<evidence type="ECO:0000256" key="11">
    <source>
        <dbReference type="NCBIfam" id="TIGR00260"/>
    </source>
</evidence>
<evidence type="ECO:0000259" key="13">
    <source>
        <dbReference type="Pfam" id="PF00291"/>
    </source>
</evidence>
<dbReference type="EMBL" id="FTPU01000009">
    <property type="protein sequence ID" value="SIT96396.1"/>
    <property type="molecule type" value="Genomic_DNA"/>
</dbReference>
<evidence type="ECO:0000313" key="16">
    <source>
        <dbReference type="Proteomes" id="UP000187261"/>
    </source>
</evidence>
<dbReference type="UniPathway" id="UPA00050">
    <property type="reaction ID" value="UER00065"/>
</dbReference>
<evidence type="ECO:0000256" key="3">
    <source>
        <dbReference type="ARBA" id="ARBA00005517"/>
    </source>
</evidence>
<evidence type="ECO:0000256" key="6">
    <source>
        <dbReference type="ARBA" id="ARBA00022605"/>
    </source>
</evidence>
<keyword evidence="7" id="KW-0791">Threonine biosynthesis</keyword>
<keyword evidence="6" id="KW-0028">Amino-acid biosynthesis</keyword>